<evidence type="ECO:0008006" key="4">
    <source>
        <dbReference type="Google" id="ProtNLM"/>
    </source>
</evidence>
<evidence type="ECO:0000313" key="2">
    <source>
        <dbReference type="EMBL" id="AHG90442.1"/>
    </source>
</evidence>
<dbReference type="EMBL" id="CP007128">
    <property type="protein sequence ID" value="AHG90442.1"/>
    <property type="molecule type" value="Genomic_DNA"/>
</dbReference>
<dbReference type="InterPro" id="IPR045767">
    <property type="entry name" value="DUF6134"/>
</dbReference>
<keyword evidence="1" id="KW-0732">Signal</keyword>
<dbReference type="RefSeq" id="WP_025411910.1">
    <property type="nucleotide sequence ID" value="NZ_CP007128.1"/>
</dbReference>
<dbReference type="Pfam" id="PF19630">
    <property type="entry name" value="DUF6134"/>
    <property type="match status" value="1"/>
</dbReference>
<gene>
    <name evidence="2" type="ORF">J421_2905</name>
</gene>
<protein>
    <recommendedName>
        <fullName evidence="4">DUF3108 domain-containing protein</fullName>
    </recommendedName>
</protein>
<keyword evidence="3" id="KW-1185">Reference proteome</keyword>
<dbReference type="STRING" id="861299.J421_2905"/>
<accession>W0RJ31</accession>
<proteinExistence type="predicted"/>
<dbReference type="InParanoid" id="W0RJ31"/>
<feature type="signal peptide" evidence="1">
    <location>
        <begin position="1"/>
        <end position="21"/>
    </location>
</feature>
<feature type="chain" id="PRO_5004795611" description="DUF3108 domain-containing protein" evidence="1">
    <location>
        <begin position="22"/>
        <end position="233"/>
    </location>
</feature>
<reference evidence="2 3" key="1">
    <citation type="journal article" date="2014" name="Genome Announc.">
        <title>Genome Sequence and Methylome of Soil Bacterium Gemmatirosa kalamazoonensis KBS708T, a Member of the Rarely Cultivated Gemmatimonadetes Phylum.</title>
        <authorList>
            <person name="Debruyn J.M."/>
            <person name="Radosevich M."/>
            <person name="Wommack K.E."/>
            <person name="Polson S.W."/>
            <person name="Hauser L.J."/>
            <person name="Fawaz M.N."/>
            <person name="Korlach J."/>
            <person name="Tsai Y.C."/>
        </authorList>
    </citation>
    <scope>NUCLEOTIDE SEQUENCE [LARGE SCALE GENOMIC DNA]</scope>
    <source>
        <strain evidence="2 3">KBS708</strain>
    </source>
</reference>
<dbReference type="AlphaFoldDB" id="W0RJ31"/>
<dbReference type="eggNOG" id="ENOG503492W">
    <property type="taxonomic scope" value="Bacteria"/>
</dbReference>
<dbReference type="HOGENOM" id="CLU_1188582_0_0_0"/>
<sequence length="233" mass="24789">MFRTAIRTLRLALSLTPVALAAQVTTADEGTFTVTREGARIGREEFRIMKQPVAGGVEYVARGLGAYGDRRITAALQTDAGGSPLRYQVDVKNGVENEARLTAQIVHGRLSTQVRTARGEAASEFATGDGSVIVDDEIYHQYYFLPLSGRLRSGSGELSLLVPRRNAQGAVRVSRGGSDPVTIGGQTLAATRYVLTAAGAPERQVWLDANGRVLKVSVPAQGIVALRDDPPGS</sequence>
<evidence type="ECO:0000256" key="1">
    <source>
        <dbReference type="SAM" id="SignalP"/>
    </source>
</evidence>
<dbReference type="Proteomes" id="UP000019151">
    <property type="component" value="Chromosome"/>
</dbReference>
<dbReference type="KEGG" id="gba:J421_2905"/>
<organism evidence="2 3">
    <name type="scientific">Gemmatirosa kalamazoonensis</name>
    <dbReference type="NCBI Taxonomy" id="861299"/>
    <lineage>
        <taxon>Bacteria</taxon>
        <taxon>Pseudomonadati</taxon>
        <taxon>Gemmatimonadota</taxon>
        <taxon>Gemmatimonadia</taxon>
        <taxon>Gemmatimonadales</taxon>
        <taxon>Gemmatimonadaceae</taxon>
        <taxon>Gemmatirosa</taxon>
    </lineage>
</organism>
<name>W0RJ31_9BACT</name>
<evidence type="ECO:0000313" key="3">
    <source>
        <dbReference type="Proteomes" id="UP000019151"/>
    </source>
</evidence>